<organism evidence="2 3">
    <name type="scientific">Vulcaniibacterium thermophilum</name>
    <dbReference type="NCBI Taxonomy" id="1169913"/>
    <lineage>
        <taxon>Bacteria</taxon>
        <taxon>Pseudomonadati</taxon>
        <taxon>Pseudomonadota</taxon>
        <taxon>Gammaproteobacteria</taxon>
        <taxon>Lysobacterales</taxon>
        <taxon>Lysobacteraceae</taxon>
        <taxon>Vulcaniibacterium</taxon>
    </lineage>
</organism>
<feature type="transmembrane region" description="Helical" evidence="1">
    <location>
        <begin position="28"/>
        <end position="46"/>
    </location>
</feature>
<reference evidence="2" key="2">
    <citation type="submission" date="2020-09" db="EMBL/GenBank/DDBJ databases">
        <authorList>
            <person name="Sun Q."/>
            <person name="Kim S."/>
        </authorList>
    </citation>
    <scope>NUCLEOTIDE SEQUENCE</scope>
    <source>
        <strain evidence="2">KCTC 32020</strain>
    </source>
</reference>
<dbReference type="EMBL" id="BNCF01000002">
    <property type="protein sequence ID" value="GHE27436.1"/>
    <property type="molecule type" value="Genomic_DNA"/>
</dbReference>
<name>A0A919D9Y8_9GAMM</name>
<reference evidence="2" key="1">
    <citation type="journal article" date="2014" name="Int. J. Syst. Evol. Microbiol.">
        <title>Complete genome sequence of Corynebacterium casei LMG S-19264T (=DSM 44701T), isolated from a smear-ripened cheese.</title>
        <authorList>
            <consortium name="US DOE Joint Genome Institute (JGI-PGF)"/>
            <person name="Walter F."/>
            <person name="Albersmeier A."/>
            <person name="Kalinowski J."/>
            <person name="Ruckert C."/>
        </authorList>
    </citation>
    <scope>NUCLEOTIDE SEQUENCE</scope>
    <source>
        <strain evidence="2">KCTC 32020</strain>
    </source>
</reference>
<dbReference type="RefSeq" id="WP_146472077.1">
    <property type="nucleotide sequence ID" value="NZ_BNCF01000002.1"/>
</dbReference>
<accession>A0A919D9Y8</accession>
<dbReference type="Proteomes" id="UP000636453">
    <property type="component" value="Unassembled WGS sequence"/>
</dbReference>
<keyword evidence="3" id="KW-1185">Reference proteome</keyword>
<keyword evidence="1" id="KW-1133">Transmembrane helix</keyword>
<gene>
    <name evidence="2" type="ORF">GCM10007167_06070</name>
</gene>
<evidence type="ECO:0000256" key="1">
    <source>
        <dbReference type="SAM" id="Phobius"/>
    </source>
</evidence>
<proteinExistence type="predicted"/>
<dbReference type="OrthoDB" id="7027300at2"/>
<protein>
    <recommendedName>
        <fullName evidence="4">Transmembrane protein</fullName>
    </recommendedName>
</protein>
<sequence>MTRFKTIGSLQLHEDLAHERREWKLQRVGWALMALALLAAVLGLFGHGPLSETASASADGALTVRHQRFERYQAPSEYDIGALPALAAGGVLVLRVEPALLARIEIERFEPAPQQVRADGEALLFAFATVPGKPARVRMFFRPKRFGPLVASLAVGPQRLDFRQFVYP</sequence>
<evidence type="ECO:0008006" key="4">
    <source>
        <dbReference type="Google" id="ProtNLM"/>
    </source>
</evidence>
<evidence type="ECO:0000313" key="2">
    <source>
        <dbReference type="EMBL" id="GHE27436.1"/>
    </source>
</evidence>
<keyword evidence="1" id="KW-0472">Membrane</keyword>
<keyword evidence="1" id="KW-0812">Transmembrane</keyword>
<dbReference type="AlphaFoldDB" id="A0A919D9Y8"/>
<evidence type="ECO:0000313" key="3">
    <source>
        <dbReference type="Proteomes" id="UP000636453"/>
    </source>
</evidence>
<comment type="caution">
    <text evidence="2">The sequence shown here is derived from an EMBL/GenBank/DDBJ whole genome shotgun (WGS) entry which is preliminary data.</text>
</comment>